<evidence type="ECO:0000313" key="3">
    <source>
        <dbReference type="EMBL" id="BDZ48962.1"/>
    </source>
</evidence>
<dbReference type="InterPro" id="IPR050109">
    <property type="entry name" value="HTH-type_TetR-like_transc_reg"/>
</dbReference>
<reference evidence="4" key="1">
    <citation type="journal article" date="2019" name="Int. J. Syst. Evol. Microbiol.">
        <title>The Global Catalogue of Microorganisms (GCM) 10K type strain sequencing project: providing services to taxonomists for standard genome sequencing and annotation.</title>
        <authorList>
            <consortium name="The Broad Institute Genomics Platform"/>
            <consortium name="The Broad Institute Genome Sequencing Center for Infectious Disease"/>
            <person name="Wu L."/>
            <person name="Ma J."/>
        </authorList>
    </citation>
    <scope>NUCLEOTIDE SEQUENCE [LARGE SCALE GENOMIC DNA]</scope>
    <source>
        <strain evidence="4">NBRC 108728</strain>
    </source>
</reference>
<dbReference type="SUPFAM" id="SSF48498">
    <property type="entry name" value="Tetracyclin repressor-like, C-terminal domain"/>
    <property type="match status" value="1"/>
</dbReference>
<dbReference type="InterPro" id="IPR009057">
    <property type="entry name" value="Homeodomain-like_sf"/>
</dbReference>
<dbReference type="PANTHER" id="PTHR30055:SF200">
    <property type="entry name" value="HTH-TYPE TRANSCRIPTIONAL REPRESSOR BDCR"/>
    <property type="match status" value="1"/>
</dbReference>
<dbReference type="SUPFAM" id="SSF46689">
    <property type="entry name" value="Homeodomain-like"/>
    <property type="match status" value="1"/>
</dbReference>
<dbReference type="RefSeq" id="WP_286345851.1">
    <property type="nucleotide sequence ID" value="NZ_AP027732.1"/>
</dbReference>
<dbReference type="PANTHER" id="PTHR30055">
    <property type="entry name" value="HTH-TYPE TRANSCRIPTIONAL REGULATOR RUTR"/>
    <property type="match status" value="1"/>
</dbReference>
<dbReference type="InterPro" id="IPR036271">
    <property type="entry name" value="Tet_transcr_reg_TetR-rel_C_sf"/>
</dbReference>
<proteinExistence type="predicted"/>
<keyword evidence="4" id="KW-1185">Reference proteome</keyword>
<sequence>MTTSDPRGRSGGERQTEIDDAAKKIAFASGLSAITLRRLSATVGVEPGVIAQHEPSITALVARIFEELATDEREQTARDIAAQTTPLLALRVLVESLIDASHDNFNSIWADAWSLGRRSAPLAKAARESMREWNALVLDLVASGIASGDFNDTDPDLVAMQFFALIDSTTAYSLVDYRSSDDRARLVRRTLEISLGLAAGTL</sequence>
<dbReference type="Pfam" id="PF13977">
    <property type="entry name" value="TetR_C_6"/>
    <property type="match status" value="1"/>
</dbReference>
<dbReference type="InterPro" id="IPR039538">
    <property type="entry name" value="BetI_C"/>
</dbReference>
<dbReference type="EMBL" id="AP027732">
    <property type="protein sequence ID" value="BDZ48962.1"/>
    <property type="molecule type" value="Genomic_DNA"/>
</dbReference>
<organism evidence="3 4">
    <name type="scientific">Frondihabitans sucicola</name>
    <dbReference type="NCBI Taxonomy" id="1268041"/>
    <lineage>
        <taxon>Bacteria</taxon>
        <taxon>Bacillati</taxon>
        <taxon>Actinomycetota</taxon>
        <taxon>Actinomycetes</taxon>
        <taxon>Micrococcales</taxon>
        <taxon>Microbacteriaceae</taxon>
        <taxon>Frondihabitans</taxon>
    </lineage>
</organism>
<feature type="domain" description="BetI-type transcriptional repressor C-terminal" evidence="2">
    <location>
        <begin position="93"/>
        <end position="191"/>
    </location>
</feature>
<evidence type="ECO:0000259" key="2">
    <source>
        <dbReference type="Pfam" id="PF13977"/>
    </source>
</evidence>
<evidence type="ECO:0000313" key="4">
    <source>
        <dbReference type="Proteomes" id="UP001321486"/>
    </source>
</evidence>
<dbReference type="Proteomes" id="UP001321486">
    <property type="component" value="Chromosome"/>
</dbReference>
<name>A0ABM8GKQ5_9MICO</name>
<evidence type="ECO:0000256" key="1">
    <source>
        <dbReference type="ARBA" id="ARBA00023125"/>
    </source>
</evidence>
<keyword evidence="1" id="KW-0238">DNA-binding</keyword>
<dbReference type="Gene3D" id="1.10.357.10">
    <property type="entry name" value="Tetracycline Repressor, domain 2"/>
    <property type="match status" value="1"/>
</dbReference>
<protein>
    <recommendedName>
        <fullName evidence="2">BetI-type transcriptional repressor C-terminal domain-containing protein</fullName>
    </recommendedName>
</protein>
<accession>A0ABM8GKQ5</accession>
<gene>
    <name evidence="3" type="ORF">GCM10025867_12030</name>
</gene>